<keyword evidence="1" id="KW-0238">DNA-binding</keyword>
<dbReference type="GO" id="GO:0005829">
    <property type="term" value="C:cytosol"/>
    <property type="evidence" value="ECO:0007669"/>
    <property type="project" value="TreeGrafter"/>
</dbReference>
<feature type="domain" description="HTH cro/C1-type" evidence="3">
    <location>
        <begin position="43"/>
        <end position="97"/>
    </location>
</feature>
<dbReference type="Pfam" id="PF01381">
    <property type="entry name" value="HTH_3"/>
    <property type="match status" value="1"/>
</dbReference>
<accession>A0AA87VZL2</accession>
<dbReference type="AlphaFoldDB" id="A0AA87VZL2"/>
<dbReference type="PROSITE" id="PS50943">
    <property type="entry name" value="HTH_CROC1"/>
    <property type="match status" value="1"/>
</dbReference>
<dbReference type="GO" id="GO:0003700">
    <property type="term" value="F:DNA-binding transcription factor activity"/>
    <property type="evidence" value="ECO:0007669"/>
    <property type="project" value="TreeGrafter"/>
</dbReference>
<sequence>MHSGASDDAWESDMDGRGDTNAPKDVPAIETDDAVDQRLGETVRLLRQRAGLSIQDVANKTGLSTGMISQLERARAMPSIRTLRLLSIALEVPISYFFESSDPGDVQRYIVRKNNRRLLRLTASGVVKEALTPEGKGQLELYELTLNPGASSGTDFLQHTGEKAGYILSGSLRLWLDNQAHVLEAGDSFRFPSIVPHMFDNPTQQTARVIWVTTLRQTDSPAG</sequence>
<dbReference type="SUPFAM" id="SSF47413">
    <property type="entry name" value="lambda repressor-like DNA-binding domains"/>
    <property type="match status" value="1"/>
</dbReference>
<dbReference type="CDD" id="cd00093">
    <property type="entry name" value="HTH_XRE"/>
    <property type="match status" value="1"/>
</dbReference>
<protein>
    <submittedName>
        <fullName evidence="4">Transcriptional regulator</fullName>
    </submittedName>
</protein>
<evidence type="ECO:0000256" key="1">
    <source>
        <dbReference type="ARBA" id="ARBA00023125"/>
    </source>
</evidence>
<dbReference type="CDD" id="cd02209">
    <property type="entry name" value="cupin_XRE_C"/>
    <property type="match status" value="1"/>
</dbReference>
<comment type="caution">
    <text evidence="4">The sequence shown here is derived from an EMBL/GenBank/DDBJ whole genome shotgun (WGS) entry which is preliminary data.</text>
</comment>
<dbReference type="InterPro" id="IPR001387">
    <property type="entry name" value="Cro/C1-type_HTH"/>
</dbReference>
<dbReference type="PANTHER" id="PTHR46797:SF2">
    <property type="entry name" value="TRANSCRIPTIONAL REGULATOR"/>
    <property type="match status" value="1"/>
</dbReference>
<dbReference type="InterPro" id="IPR011051">
    <property type="entry name" value="RmlC_Cupin_sf"/>
</dbReference>
<dbReference type="Pfam" id="PF07883">
    <property type="entry name" value="Cupin_2"/>
    <property type="match status" value="1"/>
</dbReference>
<dbReference type="PANTHER" id="PTHR46797">
    <property type="entry name" value="HTH-TYPE TRANSCRIPTIONAL REGULATOR"/>
    <property type="match status" value="1"/>
</dbReference>
<reference evidence="4" key="2">
    <citation type="submission" date="2022-12" db="EMBL/GenBank/DDBJ databases">
        <authorList>
            <person name="Sun Q."/>
            <person name="Zhou Y."/>
        </authorList>
    </citation>
    <scope>NUCLEOTIDE SEQUENCE</scope>
    <source>
        <strain evidence="4">CGMCC 1.15034</strain>
    </source>
</reference>
<dbReference type="Gene3D" id="2.60.120.10">
    <property type="entry name" value="Jelly Rolls"/>
    <property type="match status" value="1"/>
</dbReference>
<proteinExistence type="predicted"/>
<organism evidence="4 5">
    <name type="scientific">Bradyrhizobium guangdongense</name>
    <dbReference type="NCBI Taxonomy" id="1325090"/>
    <lineage>
        <taxon>Bacteria</taxon>
        <taxon>Pseudomonadati</taxon>
        <taxon>Pseudomonadota</taxon>
        <taxon>Alphaproteobacteria</taxon>
        <taxon>Hyphomicrobiales</taxon>
        <taxon>Nitrobacteraceae</taxon>
        <taxon>Bradyrhizobium</taxon>
    </lineage>
</organism>
<dbReference type="InterPro" id="IPR014710">
    <property type="entry name" value="RmlC-like_jellyroll"/>
</dbReference>
<dbReference type="SMART" id="SM00530">
    <property type="entry name" value="HTH_XRE"/>
    <property type="match status" value="1"/>
</dbReference>
<dbReference type="InterPro" id="IPR010982">
    <property type="entry name" value="Lambda_DNA-bd_dom_sf"/>
</dbReference>
<dbReference type="Gene3D" id="1.10.260.40">
    <property type="entry name" value="lambda repressor-like DNA-binding domains"/>
    <property type="match status" value="1"/>
</dbReference>
<reference evidence="4" key="1">
    <citation type="journal article" date="2014" name="Int. J. Syst. Evol. Microbiol.">
        <title>Complete genome sequence of Corynebacterium casei LMG S-19264T (=DSM 44701T), isolated from a smear-ripened cheese.</title>
        <authorList>
            <consortium name="US DOE Joint Genome Institute (JGI-PGF)"/>
            <person name="Walter F."/>
            <person name="Albersmeier A."/>
            <person name="Kalinowski J."/>
            <person name="Ruckert C."/>
        </authorList>
    </citation>
    <scope>NUCLEOTIDE SEQUENCE</scope>
    <source>
        <strain evidence="4">CGMCC 1.15034</strain>
    </source>
</reference>
<evidence type="ECO:0000256" key="2">
    <source>
        <dbReference type="SAM" id="MobiDB-lite"/>
    </source>
</evidence>
<gene>
    <name evidence="4" type="ORF">GCM10010987_03520</name>
</gene>
<dbReference type="InterPro" id="IPR013096">
    <property type="entry name" value="Cupin_2"/>
</dbReference>
<dbReference type="InterPro" id="IPR050807">
    <property type="entry name" value="TransReg_Diox_bact_type"/>
</dbReference>
<evidence type="ECO:0000313" key="4">
    <source>
        <dbReference type="EMBL" id="GGI19281.1"/>
    </source>
</evidence>
<evidence type="ECO:0000313" key="5">
    <source>
        <dbReference type="Proteomes" id="UP000625079"/>
    </source>
</evidence>
<name>A0AA87VZL2_9BRAD</name>
<dbReference type="EMBL" id="BMHC01000001">
    <property type="protein sequence ID" value="GGI19281.1"/>
    <property type="molecule type" value="Genomic_DNA"/>
</dbReference>
<feature type="region of interest" description="Disordered" evidence="2">
    <location>
        <begin position="1"/>
        <end position="31"/>
    </location>
</feature>
<evidence type="ECO:0000259" key="3">
    <source>
        <dbReference type="PROSITE" id="PS50943"/>
    </source>
</evidence>
<dbReference type="GO" id="GO:0003677">
    <property type="term" value="F:DNA binding"/>
    <property type="evidence" value="ECO:0007669"/>
    <property type="project" value="UniProtKB-KW"/>
</dbReference>
<dbReference type="Proteomes" id="UP000625079">
    <property type="component" value="Unassembled WGS sequence"/>
</dbReference>
<dbReference type="SUPFAM" id="SSF51182">
    <property type="entry name" value="RmlC-like cupins"/>
    <property type="match status" value="1"/>
</dbReference>